<feature type="domain" description="SHSP" evidence="3">
    <location>
        <begin position="20"/>
        <end position="128"/>
    </location>
</feature>
<protein>
    <recommendedName>
        <fullName evidence="3">SHSP domain-containing protein</fullName>
    </recommendedName>
</protein>
<dbReference type="EMBL" id="BAABRI010000024">
    <property type="protein sequence ID" value="GAA5484365.1"/>
    <property type="molecule type" value="Genomic_DNA"/>
</dbReference>
<dbReference type="PROSITE" id="PS01031">
    <property type="entry name" value="SHSP"/>
    <property type="match status" value="1"/>
</dbReference>
<dbReference type="CDD" id="cd06464">
    <property type="entry name" value="ACD_sHsps-like"/>
    <property type="match status" value="1"/>
</dbReference>
<evidence type="ECO:0000259" key="3">
    <source>
        <dbReference type="PROSITE" id="PS01031"/>
    </source>
</evidence>
<dbReference type="InterPro" id="IPR008978">
    <property type="entry name" value="HSP20-like_chaperone"/>
</dbReference>
<reference evidence="4 5" key="1">
    <citation type="submission" date="2024-02" db="EMBL/GenBank/DDBJ databases">
        <title>Haloferula sargassicola NBRC 104335.</title>
        <authorList>
            <person name="Ichikawa N."/>
            <person name="Katano-Makiyama Y."/>
            <person name="Hidaka K."/>
        </authorList>
    </citation>
    <scope>NUCLEOTIDE SEQUENCE [LARGE SCALE GENOMIC DNA]</scope>
    <source>
        <strain evidence="4 5">NBRC 104335</strain>
    </source>
</reference>
<comment type="similarity">
    <text evidence="1 2">Belongs to the small heat shock protein (HSP20) family.</text>
</comment>
<evidence type="ECO:0000256" key="2">
    <source>
        <dbReference type="RuleBase" id="RU003616"/>
    </source>
</evidence>
<dbReference type="RefSeq" id="WP_353568461.1">
    <property type="nucleotide sequence ID" value="NZ_BAABRI010000024.1"/>
</dbReference>
<organism evidence="4 5">
    <name type="scientific">Haloferula sargassicola</name>
    <dbReference type="NCBI Taxonomy" id="490096"/>
    <lineage>
        <taxon>Bacteria</taxon>
        <taxon>Pseudomonadati</taxon>
        <taxon>Verrucomicrobiota</taxon>
        <taxon>Verrucomicrobiia</taxon>
        <taxon>Verrucomicrobiales</taxon>
        <taxon>Verrucomicrobiaceae</taxon>
        <taxon>Haloferula</taxon>
    </lineage>
</organism>
<comment type="caution">
    <text evidence="4">The sequence shown here is derived from an EMBL/GenBank/DDBJ whole genome shotgun (WGS) entry which is preliminary data.</text>
</comment>
<dbReference type="Proteomes" id="UP001476282">
    <property type="component" value="Unassembled WGS sequence"/>
</dbReference>
<name>A0ABP9US55_9BACT</name>
<accession>A0ABP9US55</accession>
<dbReference type="Pfam" id="PF00011">
    <property type="entry name" value="HSP20"/>
    <property type="match status" value="1"/>
</dbReference>
<evidence type="ECO:0000313" key="4">
    <source>
        <dbReference type="EMBL" id="GAA5484365.1"/>
    </source>
</evidence>
<dbReference type="Gene3D" id="2.60.40.790">
    <property type="match status" value="1"/>
</dbReference>
<dbReference type="InterPro" id="IPR002068">
    <property type="entry name" value="A-crystallin/Hsp20_dom"/>
</dbReference>
<keyword evidence="5" id="KW-1185">Reference proteome</keyword>
<dbReference type="SUPFAM" id="SSF49764">
    <property type="entry name" value="HSP20-like chaperones"/>
    <property type="match status" value="1"/>
</dbReference>
<proteinExistence type="inferred from homology"/>
<sequence>MNTCCENQATEVAPTEATATEVAYVQPQWRARRHESGVDLEIIVPGVKREDLKLESQAAQLVLEATRLQPENAGRLVHGAPAPEGYRLKLRVADNLDAGKLSAKLENGILRVSIPLVEAAQPKRIEVL</sequence>
<evidence type="ECO:0000256" key="1">
    <source>
        <dbReference type="PROSITE-ProRule" id="PRU00285"/>
    </source>
</evidence>
<evidence type="ECO:0000313" key="5">
    <source>
        <dbReference type="Proteomes" id="UP001476282"/>
    </source>
</evidence>
<gene>
    <name evidence="4" type="ORF">Hsar01_03609</name>
</gene>